<reference evidence="14" key="1">
    <citation type="journal article" date="2023" name="G3 (Bethesda)">
        <title>A reference genome for the long-term kleptoplast-retaining sea slug Elysia crispata morphotype clarki.</title>
        <authorList>
            <person name="Eastman K.E."/>
            <person name="Pendleton A.L."/>
            <person name="Shaikh M.A."/>
            <person name="Suttiyut T."/>
            <person name="Ogas R."/>
            <person name="Tomko P."/>
            <person name="Gavelis G."/>
            <person name="Widhalm J.R."/>
            <person name="Wisecaver J.H."/>
        </authorList>
    </citation>
    <scope>NUCLEOTIDE SEQUENCE</scope>
    <source>
        <strain evidence="14">ECLA1</strain>
    </source>
</reference>
<evidence type="ECO:0000313" key="14">
    <source>
        <dbReference type="EMBL" id="KAK3779938.1"/>
    </source>
</evidence>
<dbReference type="GO" id="GO:0006508">
    <property type="term" value="P:proteolysis"/>
    <property type="evidence" value="ECO:0007669"/>
    <property type="project" value="UniProtKB-KW"/>
</dbReference>
<dbReference type="PRINTS" id="PR00480">
    <property type="entry name" value="ASTACIN"/>
</dbReference>
<dbReference type="Pfam" id="PF01400">
    <property type="entry name" value="Astacin"/>
    <property type="match status" value="1"/>
</dbReference>
<feature type="domain" description="ShKT" evidence="12">
    <location>
        <begin position="383"/>
        <end position="418"/>
    </location>
</feature>
<protein>
    <recommendedName>
        <fullName evidence="11">Metalloendopeptidase</fullName>
        <ecNumber evidence="11">3.4.24.-</ecNumber>
    </recommendedName>
</protein>
<feature type="domain" description="Peptidase M12A" evidence="13">
    <location>
        <begin position="91"/>
        <end position="286"/>
    </location>
</feature>
<dbReference type="SMART" id="SM00254">
    <property type="entry name" value="ShKT"/>
    <property type="match status" value="2"/>
</dbReference>
<feature type="domain" description="ShKT" evidence="12">
    <location>
        <begin position="342"/>
        <end position="375"/>
    </location>
</feature>
<dbReference type="InterPro" id="IPR003582">
    <property type="entry name" value="ShKT_dom"/>
</dbReference>
<feature type="binding site" evidence="10">
    <location>
        <position position="192"/>
    </location>
    <ligand>
        <name>Zn(2+)</name>
        <dbReference type="ChEBI" id="CHEBI:29105"/>
        <note>catalytic</note>
    </ligand>
</feature>
<evidence type="ECO:0000256" key="8">
    <source>
        <dbReference type="ARBA" id="ARBA00023157"/>
    </source>
</evidence>
<evidence type="ECO:0000256" key="5">
    <source>
        <dbReference type="ARBA" id="ARBA00022801"/>
    </source>
</evidence>
<dbReference type="AlphaFoldDB" id="A0AAE1DSE4"/>
<dbReference type="InterPro" id="IPR006026">
    <property type="entry name" value="Peptidase_Metallo"/>
</dbReference>
<name>A0AAE1DSE4_9GAST</name>
<dbReference type="GO" id="GO:0004222">
    <property type="term" value="F:metalloendopeptidase activity"/>
    <property type="evidence" value="ECO:0007669"/>
    <property type="project" value="UniProtKB-UniRule"/>
</dbReference>
<dbReference type="Gene3D" id="3.40.390.10">
    <property type="entry name" value="Collagenase (Catalytic Domain)"/>
    <property type="match status" value="1"/>
</dbReference>
<evidence type="ECO:0000256" key="4">
    <source>
        <dbReference type="ARBA" id="ARBA00022723"/>
    </source>
</evidence>
<evidence type="ECO:0000256" key="7">
    <source>
        <dbReference type="ARBA" id="ARBA00023049"/>
    </source>
</evidence>
<feature type="signal peptide" evidence="11">
    <location>
        <begin position="1"/>
        <end position="18"/>
    </location>
</feature>
<evidence type="ECO:0000256" key="11">
    <source>
        <dbReference type="RuleBase" id="RU361183"/>
    </source>
</evidence>
<keyword evidence="2" id="KW-0245">EGF-like domain</keyword>
<dbReference type="PROSITE" id="PS51670">
    <property type="entry name" value="SHKT"/>
    <property type="match status" value="2"/>
</dbReference>
<dbReference type="Pfam" id="PF01549">
    <property type="entry name" value="ShK"/>
    <property type="match status" value="2"/>
</dbReference>
<dbReference type="PROSITE" id="PS51864">
    <property type="entry name" value="ASTACIN"/>
    <property type="match status" value="1"/>
</dbReference>
<feature type="binding site" evidence="10">
    <location>
        <position position="186"/>
    </location>
    <ligand>
        <name>Zn(2+)</name>
        <dbReference type="ChEBI" id="CHEBI:29105"/>
        <note>catalytic</note>
    </ligand>
</feature>
<keyword evidence="11" id="KW-0732">Signal</keyword>
<dbReference type="FunFam" id="3.40.390.10:FF:000028">
    <property type="entry name" value="Zinc metalloproteinase"/>
    <property type="match status" value="1"/>
</dbReference>
<evidence type="ECO:0000256" key="1">
    <source>
        <dbReference type="ARBA" id="ARBA00002657"/>
    </source>
</evidence>
<comment type="caution">
    <text evidence="9">Lacks conserved residue(s) required for the propagation of feature annotation.</text>
</comment>
<dbReference type="GO" id="GO:0008270">
    <property type="term" value="F:zinc ion binding"/>
    <property type="evidence" value="ECO:0007669"/>
    <property type="project" value="UniProtKB-UniRule"/>
</dbReference>
<dbReference type="Gene3D" id="1.10.10.1940">
    <property type="match status" value="1"/>
</dbReference>
<proteinExistence type="predicted"/>
<dbReference type="GO" id="GO:0018996">
    <property type="term" value="P:molting cycle, collagen and cuticulin-based cuticle"/>
    <property type="evidence" value="ECO:0007669"/>
    <property type="project" value="UniProtKB-ARBA"/>
</dbReference>
<evidence type="ECO:0000259" key="13">
    <source>
        <dbReference type="PROSITE" id="PS51864"/>
    </source>
</evidence>
<evidence type="ECO:0000313" key="15">
    <source>
        <dbReference type="Proteomes" id="UP001283361"/>
    </source>
</evidence>
<organism evidence="14 15">
    <name type="scientific">Elysia crispata</name>
    <name type="common">lettuce slug</name>
    <dbReference type="NCBI Taxonomy" id="231223"/>
    <lineage>
        <taxon>Eukaryota</taxon>
        <taxon>Metazoa</taxon>
        <taxon>Spiralia</taxon>
        <taxon>Lophotrochozoa</taxon>
        <taxon>Mollusca</taxon>
        <taxon>Gastropoda</taxon>
        <taxon>Heterobranchia</taxon>
        <taxon>Euthyneura</taxon>
        <taxon>Panpulmonata</taxon>
        <taxon>Sacoglossa</taxon>
        <taxon>Placobranchoidea</taxon>
        <taxon>Plakobranchidae</taxon>
        <taxon>Elysia</taxon>
    </lineage>
</organism>
<dbReference type="EC" id="3.4.24.-" evidence="11"/>
<feature type="binding site" evidence="10">
    <location>
        <position position="182"/>
    </location>
    <ligand>
        <name>Zn(2+)</name>
        <dbReference type="ChEBI" id="CHEBI:29105"/>
        <note>catalytic</note>
    </ligand>
</feature>
<evidence type="ECO:0000256" key="6">
    <source>
        <dbReference type="ARBA" id="ARBA00022833"/>
    </source>
</evidence>
<sequence length="467" mass="53262">MNIFMFGFLVLLATQCRGEETGEHDEESEQQMSIDEIIASSMSVKGMDYLTDLGKTMLWDMDMVLTFDQWREIQKDDETADSDKNSREKRKAIKRDRYRWTGNTIPYSINTRAFDSRARNEIRRAIDEWQKYTCIRFTPRSSQRNYVYFDNGSGCYSYVGMTGGAQTIGLAGGCRYKGVIVHEIGHAVGFHHEQNRPDRDNYVRIIRQNIPSNLYYNFKKYPYSAVSLYGVPYDYGSIMHYGGTAFSTNGRLTIQTLDRSHQNRIGNRKGLSFRDIKLANLMYSCNERCSSSITCPGEGFVGKDCKCWCPGNPVQPCQGTTGTRKTPRPTTRRPVVVTKAPCRNMNRHCGVWAREGYCQENSYMQMYCKPACNLCETKPKPTCVNEKEHCNVWRRQGYCRGMYASYMKDNCRLACGYCKRTNAYSEVEDENGSKGGDENGSAKVASGFFVCLSSLLMLSAAFLPLEL</sequence>
<gene>
    <name evidence="14" type="ORF">RRG08_054191</name>
</gene>
<dbReference type="SUPFAM" id="SSF55486">
    <property type="entry name" value="Metalloproteases ('zincins'), catalytic domain"/>
    <property type="match status" value="1"/>
</dbReference>
<evidence type="ECO:0000256" key="3">
    <source>
        <dbReference type="ARBA" id="ARBA00022670"/>
    </source>
</evidence>
<dbReference type="CDD" id="cd04280">
    <property type="entry name" value="ZnMc_astacin_like"/>
    <property type="match status" value="1"/>
</dbReference>
<keyword evidence="4 10" id="KW-0479">Metal-binding</keyword>
<dbReference type="PANTHER" id="PTHR10127:SF780">
    <property type="entry name" value="METALLOENDOPEPTIDASE"/>
    <property type="match status" value="1"/>
</dbReference>
<dbReference type="PANTHER" id="PTHR10127">
    <property type="entry name" value="DISCOIDIN, CUB, EGF, LAMININ , AND ZINC METALLOPROTEASE DOMAIN CONTAINING"/>
    <property type="match status" value="1"/>
</dbReference>
<feature type="active site" evidence="10">
    <location>
        <position position="183"/>
    </location>
</feature>
<dbReference type="Proteomes" id="UP001283361">
    <property type="component" value="Unassembled WGS sequence"/>
</dbReference>
<keyword evidence="5 10" id="KW-0378">Hydrolase</keyword>
<keyword evidence="8" id="KW-1015">Disulfide bond</keyword>
<comment type="cofactor">
    <cofactor evidence="10 11">
        <name>Zn(2+)</name>
        <dbReference type="ChEBI" id="CHEBI:29105"/>
    </cofactor>
    <text evidence="10 11">Binds 1 zinc ion per subunit.</text>
</comment>
<dbReference type="InterPro" id="IPR034035">
    <property type="entry name" value="Astacin-like_dom"/>
</dbReference>
<dbReference type="InterPro" id="IPR001506">
    <property type="entry name" value="Peptidase_M12A"/>
</dbReference>
<dbReference type="SMART" id="SM00235">
    <property type="entry name" value="ZnMc"/>
    <property type="match status" value="1"/>
</dbReference>
<keyword evidence="6 10" id="KW-0862">Zinc</keyword>
<evidence type="ECO:0000259" key="12">
    <source>
        <dbReference type="PROSITE" id="PS51670"/>
    </source>
</evidence>
<evidence type="ECO:0000256" key="9">
    <source>
        <dbReference type="PROSITE-ProRule" id="PRU01005"/>
    </source>
</evidence>
<dbReference type="InterPro" id="IPR024079">
    <property type="entry name" value="MetalloPept_cat_dom_sf"/>
</dbReference>
<evidence type="ECO:0000256" key="2">
    <source>
        <dbReference type="ARBA" id="ARBA00022536"/>
    </source>
</evidence>
<keyword evidence="7 10" id="KW-0482">Metalloprotease</keyword>
<accession>A0AAE1DSE4</accession>
<keyword evidence="3 10" id="KW-0645">Protease</keyword>
<feature type="chain" id="PRO_5041767924" description="Metalloendopeptidase" evidence="11">
    <location>
        <begin position="19"/>
        <end position="467"/>
    </location>
</feature>
<evidence type="ECO:0000256" key="10">
    <source>
        <dbReference type="PROSITE-ProRule" id="PRU01211"/>
    </source>
</evidence>
<comment type="function">
    <text evidence="1">Metalloprotease.</text>
</comment>
<keyword evidence="15" id="KW-1185">Reference proteome</keyword>
<dbReference type="EMBL" id="JAWDGP010002797">
    <property type="protein sequence ID" value="KAK3779938.1"/>
    <property type="molecule type" value="Genomic_DNA"/>
</dbReference>
<comment type="caution">
    <text evidence="14">The sequence shown here is derived from an EMBL/GenBank/DDBJ whole genome shotgun (WGS) entry which is preliminary data.</text>
</comment>